<keyword evidence="2" id="KW-0808">Transferase</keyword>
<evidence type="ECO:0000259" key="1">
    <source>
        <dbReference type="PROSITE" id="PS50011"/>
    </source>
</evidence>
<dbReference type="GO" id="GO:0004674">
    <property type="term" value="F:protein serine/threonine kinase activity"/>
    <property type="evidence" value="ECO:0007669"/>
    <property type="project" value="TreeGrafter"/>
</dbReference>
<dbReference type="InterPro" id="IPR051681">
    <property type="entry name" value="Ser/Thr_Kinases-Pseudokinases"/>
</dbReference>
<dbReference type="InterPro" id="IPR008271">
    <property type="entry name" value="Ser/Thr_kinase_AS"/>
</dbReference>
<keyword evidence="3" id="KW-1185">Reference proteome</keyword>
<dbReference type="AlphaFoldDB" id="A0A6A5WFZ1"/>
<organism evidence="2 3">
    <name type="scientific">Amniculicola lignicola CBS 123094</name>
    <dbReference type="NCBI Taxonomy" id="1392246"/>
    <lineage>
        <taxon>Eukaryota</taxon>
        <taxon>Fungi</taxon>
        <taxon>Dikarya</taxon>
        <taxon>Ascomycota</taxon>
        <taxon>Pezizomycotina</taxon>
        <taxon>Dothideomycetes</taxon>
        <taxon>Pleosporomycetidae</taxon>
        <taxon>Pleosporales</taxon>
        <taxon>Amniculicolaceae</taxon>
        <taxon>Amniculicola</taxon>
    </lineage>
</organism>
<proteinExistence type="predicted"/>
<reference evidence="2" key="1">
    <citation type="journal article" date="2020" name="Stud. Mycol.">
        <title>101 Dothideomycetes genomes: a test case for predicting lifestyles and emergence of pathogens.</title>
        <authorList>
            <person name="Haridas S."/>
            <person name="Albert R."/>
            <person name="Binder M."/>
            <person name="Bloem J."/>
            <person name="Labutti K."/>
            <person name="Salamov A."/>
            <person name="Andreopoulos B."/>
            <person name="Baker S."/>
            <person name="Barry K."/>
            <person name="Bills G."/>
            <person name="Bluhm B."/>
            <person name="Cannon C."/>
            <person name="Castanera R."/>
            <person name="Culley D."/>
            <person name="Daum C."/>
            <person name="Ezra D."/>
            <person name="Gonzalez J."/>
            <person name="Henrissat B."/>
            <person name="Kuo A."/>
            <person name="Liang C."/>
            <person name="Lipzen A."/>
            <person name="Lutzoni F."/>
            <person name="Magnuson J."/>
            <person name="Mondo S."/>
            <person name="Nolan M."/>
            <person name="Ohm R."/>
            <person name="Pangilinan J."/>
            <person name="Park H.-J."/>
            <person name="Ramirez L."/>
            <person name="Alfaro M."/>
            <person name="Sun H."/>
            <person name="Tritt A."/>
            <person name="Yoshinaga Y."/>
            <person name="Zwiers L.-H."/>
            <person name="Turgeon B."/>
            <person name="Goodwin S."/>
            <person name="Spatafora J."/>
            <person name="Crous P."/>
            <person name="Grigoriev I."/>
        </authorList>
    </citation>
    <scope>NUCLEOTIDE SEQUENCE</scope>
    <source>
        <strain evidence="2">CBS 123094</strain>
    </source>
</reference>
<gene>
    <name evidence="2" type="ORF">P154DRAFT_523033</name>
</gene>
<dbReference type="OrthoDB" id="4062651at2759"/>
<dbReference type="Proteomes" id="UP000799779">
    <property type="component" value="Unassembled WGS sequence"/>
</dbReference>
<dbReference type="SUPFAM" id="SSF56112">
    <property type="entry name" value="Protein kinase-like (PK-like)"/>
    <property type="match status" value="1"/>
</dbReference>
<name>A0A6A5WFZ1_9PLEO</name>
<dbReference type="Gene3D" id="1.10.510.10">
    <property type="entry name" value="Transferase(Phosphotransferase) domain 1"/>
    <property type="match status" value="1"/>
</dbReference>
<protein>
    <submittedName>
        <fullName evidence="2">Kinase-like protein</fullName>
    </submittedName>
</protein>
<dbReference type="InterPro" id="IPR011009">
    <property type="entry name" value="Kinase-like_dom_sf"/>
</dbReference>
<sequence>MATATRTLCQSWSISWIRNTYHENHWKPGEEPRRRRLPIIARSPHLQWHIVVTFEGSLHSDRISRANITQRREDFEDLCSCLDFKNLELLDDTVTELLIKRKYDTTPPYYDEDDIVVPDLNLPLRKKPRAESEYHSVFADLQLYVREDPFRVHFPPVDCTTGIPTVQYSKITTIRELSAGVHEVCITGCDTGPCVFKEVDRPLYNPRDSAVLDQELRNMEKFRGMKNVAQLIAAIVSSNPYQTSQASETNSQKETEVTKTVDLHDSVVLRGILLEYYSNGTLEEMLKNAQDASLSVTRPWLKWAFQIANALACLHGRGVAHMDIKPSNILISASDDAVLADVSGVGGVTREWLAPEMLDVLDPLSESMGSRMRNDIWALGKLLIRIANASCIGKEQLNCIGVGATMENPSSRPSAQNLVSNLAVE</sequence>
<dbReference type="GO" id="GO:0005524">
    <property type="term" value="F:ATP binding"/>
    <property type="evidence" value="ECO:0007669"/>
    <property type="project" value="InterPro"/>
</dbReference>
<dbReference type="Pfam" id="PF00069">
    <property type="entry name" value="Pkinase"/>
    <property type="match status" value="1"/>
</dbReference>
<dbReference type="SMART" id="SM00220">
    <property type="entry name" value="S_TKc"/>
    <property type="match status" value="1"/>
</dbReference>
<keyword evidence="2" id="KW-0418">Kinase</keyword>
<accession>A0A6A5WFZ1</accession>
<dbReference type="InterPro" id="IPR000719">
    <property type="entry name" value="Prot_kinase_dom"/>
</dbReference>
<dbReference type="PANTHER" id="PTHR44329">
    <property type="entry name" value="SERINE/THREONINE-PROTEIN KINASE TNNI3K-RELATED"/>
    <property type="match status" value="1"/>
</dbReference>
<evidence type="ECO:0000313" key="3">
    <source>
        <dbReference type="Proteomes" id="UP000799779"/>
    </source>
</evidence>
<dbReference type="PROSITE" id="PS00108">
    <property type="entry name" value="PROTEIN_KINASE_ST"/>
    <property type="match status" value="1"/>
</dbReference>
<dbReference type="PROSITE" id="PS50011">
    <property type="entry name" value="PROTEIN_KINASE_DOM"/>
    <property type="match status" value="1"/>
</dbReference>
<dbReference type="EMBL" id="ML977593">
    <property type="protein sequence ID" value="KAF1999699.1"/>
    <property type="molecule type" value="Genomic_DNA"/>
</dbReference>
<feature type="domain" description="Protein kinase" evidence="1">
    <location>
        <begin position="171"/>
        <end position="425"/>
    </location>
</feature>
<evidence type="ECO:0000313" key="2">
    <source>
        <dbReference type="EMBL" id="KAF1999699.1"/>
    </source>
</evidence>
<dbReference type="CDD" id="cd00180">
    <property type="entry name" value="PKc"/>
    <property type="match status" value="1"/>
</dbReference>